<evidence type="ECO:0000313" key="3">
    <source>
        <dbReference type="Proteomes" id="UP000801492"/>
    </source>
</evidence>
<evidence type="ECO:0000313" key="2">
    <source>
        <dbReference type="EMBL" id="KAF2884425.1"/>
    </source>
</evidence>
<accession>A0A8K0CID2</accession>
<dbReference type="EMBL" id="VTPC01090176">
    <property type="protein sequence ID" value="KAF2884425.1"/>
    <property type="molecule type" value="Genomic_DNA"/>
</dbReference>
<organism evidence="2 3">
    <name type="scientific">Ignelater luminosus</name>
    <name type="common">Cucubano</name>
    <name type="synonym">Pyrophorus luminosus</name>
    <dbReference type="NCBI Taxonomy" id="2038154"/>
    <lineage>
        <taxon>Eukaryota</taxon>
        <taxon>Metazoa</taxon>
        <taxon>Ecdysozoa</taxon>
        <taxon>Arthropoda</taxon>
        <taxon>Hexapoda</taxon>
        <taxon>Insecta</taxon>
        <taxon>Pterygota</taxon>
        <taxon>Neoptera</taxon>
        <taxon>Endopterygota</taxon>
        <taxon>Coleoptera</taxon>
        <taxon>Polyphaga</taxon>
        <taxon>Elateriformia</taxon>
        <taxon>Elateroidea</taxon>
        <taxon>Elateridae</taxon>
        <taxon>Agrypninae</taxon>
        <taxon>Pyrophorini</taxon>
        <taxon>Ignelater</taxon>
    </lineage>
</organism>
<dbReference type="AlphaFoldDB" id="A0A8K0CID2"/>
<dbReference type="Proteomes" id="UP000801492">
    <property type="component" value="Unassembled WGS sequence"/>
</dbReference>
<comment type="caution">
    <text evidence="2">The sequence shown here is derived from an EMBL/GenBank/DDBJ whole genome shotgun (WGS) entry which is preliminary data.</text>
</comment>
<feature type="region of interest" description="Disordered" evidence="1">
    <location>
        <begin position="1"/>
        <end position="24"/>
    </location>
</feature>
<name>A0A8K0CID2_IGNLU</name>
<sequence length="95" mass="10951">MKDKEPTKRITKQEPVGKRSIERPKLRYMDQTEWRYESISSVDVENSDLGRIPGSVRRPDRGTPDVVDGLPSRLSRRPGTQETICENIPVEPFEL</sequence>
<reference evidence="2" key="1">
    <citation type="submission" date="2019-08" db="EMBL/GenBank/DDBJ databases">
        <title>The genome of the North American firefly Photinus pyralis.</title>
        <authorList>
            <consortium name="Photinus pyralis genome working group"/>
            <person name="Fallon T.R."/>
            <person name="Sander Lower S.E."/>
            <person name="Weng J.-K."/>
        </authorList>
    </citation>
    <scope>NUCLEOTIDE SEQUENCE</scope>
    <source>
        <strain evidence="2">TRF0915ILg1</strain>
        <tissue evidence="2">Whole body</tissue>
    </source>
</reference>
<proteinExistence type="predicted"/>
<keyword evidence="3" id="KW-1185">Reference proteome</keyword>
<feature type="region of interest" description="Disordered" evidence="1">
    <location>
        <begin position="46"/>
        <end position="81"/>
    </location>
</feature>
<gene>
    <name evidence="2" type="ORF">ILUMI_21749</name>
</gene>
<protein>
    <submittedName>
        <fullName evidence="2">Uncharacterized protein</fullName>
    </submittedName>
</protein>
<evidence type="ECO:0000256" key="1">
    <source>
        <dbReference type="SAM" id="MobiDB-lite"/>
    </source>
</evidence>